<evidence type="ECO:0008006" key="4">
    <source>
        <dbReference type="Google" id="ProtNLM"/>
    </source>
</evidence>
<keyword evidence="1" id="KW-0812">Transmembrane</keyword>
<evidence type="ECO:0000256" key="1">
    <source>
        <dbReference type="SAM" id="Phobius"/>
    </source>
</evidence>
<evidence type="ECO:0000313" key="3">
    <source>
        <dbReference type="Proteomes" id="UP000663852"/>
    </source>
</evidence>
<accession>A0A815E7Q8</accession>
<dbReference type="Gene3D" id="1.20.1070.10">
    <property type="entry name" value="Rhodopsin 7-helix transmembrane proteins"/>
    <property type="match status" value="1"/>
</dbReference>
<dbReference type="OrthoDB" id="10046873at2759"/>
<gene>
    <name evidence="2" type="ORF">EDS130_LOCUS30960</name>
</gene>
<protein>
    <recommendedName>
        <fullName evidence="4">G-protein coupled receptors family 1 profile domain-containing protein</fullName>
    </recommendedName>
</protein>
<reference evidence="2" key="1">
    <citation type="submission" date="2021-02" db="EMBL/GenBank/DDBJ databases">
        <authorList>
            <person name="Nowell W R."/>
        </authorList>
    </citation>
    <scope>NUCLEOTIDE SEQUENCE</scope>
</reference>
<dbReference type="SUPFAM" id="SSF81321">
    <property type="entry name" value="Family A G protein-coupled receptor-like"/>
    <property type="match status" value="1"/>
</dbReference>
<proteinExistence type="predicted"/>
<keyword evidence="1" id="KW-1133">Transmembrane helix</keyword>
<feature type="transmembrane region" description="Helical" evidence="1">
    <location>
        <begin position="12"/>
        <end position="31"/>
    </location>
</feature>
<dbReference type="AlphaFoldDB" id="A0A815E7Q8"/>
<keyword evidence="1" id="KW-0472">Membrane</keyword>
<evidence type="ECO:0000313" key="2">
    <source>
        <dbReference type="EMBL" id="CAF1307663.1"/>
    </source>
</evidence>
<feature type="transmembrane region" description="Helical" evidence="1">
    <location>
        <begin position="43"/>
        <end position="67"/>
    </location>
</feature>
<organism evidence="2 3">
    <name type="scientific">Adineta ricciae</name>
    <name type="common">Rotifer</name>
    <dbReference type="NCBI Taxonomy" id="249248"/>
    <lineage>
        <taxon>Eukaryota</taxon>
        <taxon>Metazoa</taxon>
        <taxon>Spiralia</taxon>
        <taxon>Gnathifera</taxon>
        <taxon>Rotifera</taxon>
        <taxon>Eurotatoria</taxon>
        <taxon>Bdelloidea</taxon>
        <taxon>Adinetida</taxon>
        <taxon>Adinetidae</taxon>
        <taxon>Adineta</taxon>
    </lineage>
</organism>
<feature type="transmembrane region" description="Helical" evidence="1">
    <location>
        <begin position="87"/>
        <end position="109"/>
    </location>
</feature>
<comment type="caution">
    <text evidence="2">The sequence shown here is derived from an EMBL/GenBank/DDBJ whole genome shotgun (WGS) entry which is preliminary data.</text>
</comment>
<dbReference type="Proteomes" id="UP000663852">
    <property type="component" value="Unassembled WGS sequence"/>
</dbReference>
<sequence length="166" mass="19663">MLSNTAQYGLYLAFLIPAILCSLFVLYYLLFDRALRQALSNHVIIVLALIAFIQQMTIYPGIVYFYSRNGIWERPLIFCEIWGLLDWGLYIVQTMVFAWATVERHILIFHDKWVSTKKKRFFVHYFPLIFLLVYCFSLYSMIYFYPPCENSLLDGYPLCVVACFQI</sequence>
<name>A0A815E7Q8_ADIRI</name>
<feature type="transmembrane region" description="Helical" evidence="1">
    <location>
        <begin position="121"/>
        <end position="145"/>
    </location>
</feature>
<dbReference type="EMBL" id="CAJNOJ010000222">
    <property type="protein sequence ID" value="CAF1307663.1"/>
    <property type="molecule type" value="Genomic_DNA"/>
</dbReference>